<dbReference type="Proteomes" id="UP000586454">
    <property type="component" value="Unassembled WGS sequence"/>
</dbReference>
<feature type="transmembrane region" description="Helical" evidence="1">
    <location>
        <begin position="169"/>
        <end position="193"/>
    </location>
</feature>
<evidence type="ECO:0000256" key="1">
    <source>
        <dbReference type="SAM" id="Phobius"/>
    </source>
</evidence>
<sequence length="256" mass="28873">MSKLLSYYFKRDKWILLAMVLVPALGSIVLTHEMGPIINFMLVNLTLIVSALILIYRDYKRFYGEYSSFFSGLPLTGKEIITGRMLWFALVNLFSYLIVGAKMFEVCFRMLKGTPGITEFWNEVSPYLSQLPATTYVVIGLSILLSPFFYSTAWLFVGSVGSEKALRRFGIGGPIMLMIAVEVVSGFLSSTVYRLLGSSLSEYQFALQTAQKEEVFLVISDYMNKIGGVGIVMMLAFIIGFYMRSVYSHERKLSAQ</sequence>
<evidence type="ECO:0000313" key="2">
    <source>
        <dbReference type="EMBL" id="CAC9935045.1"/>
    </source>
</evidence>
<keyword evidence="1" id="KW-0812">Transmembrane</keyword>
<proteinExistence type="predicted"/>
<evidence type="ECO:0008006" key="4">
    <source>
        <dbReference type="Google" id="ProtNLM"/>
    </source>
</evidence>
<gene>
    <name evidence="2" type="ORF">PEPNEM18_01427</name>
</gene>
<name>A0A6V6Y6L5_9FIRM</name>
<reference evidence="2 3" key="1">
    <citation type="submission" date="2020-06" db="EMBL/GenBank/DDBJ databases">
        <authorList>
            <person name="Criscuolo A."/>
        </authorList>
    </citation>
    <scope>NUCLEOTIDE SEQUENCE [LARGE SCALE GENOMIC DNA]</scope>
    <source>
        <strain evidence="2">1804121828</strain>
    </source>
</reference>
<dbReference type="EMBL" id="CAIJCS010000025">
    <property type="protein sequence ID" value="CAC9935045.1"/>
    <property type="molecule type" value="Genomic_DNA"/>
</dbReference>
<evidence type="ECO:0000313" key="3">
    <source>
        <dbReference type="Proteomes" id="UP000586454"/>
    </source>
</evidence>
<dbReference type="AlphaFoldDB" id="A0A6V6Y6L5"/>
<protein>
    <recommendedName>
        <fullName evidence="4">ABC-2 family transporter protein</fullName>
    </recommendedName>
</protein>
<dbReference type="RefSeq" id="WP_180500621.1">
    <property type="nucleotide sequence ID" value="NZ_CAIJCS010000025.1"/>
</dbReference>
<feature type="transmembrane region" description="Helical" evidence="1">
    <location>
        <begin position="36"/>
        <end position="56"/>
    </location>
</feature>
<comment type="caution">
    <text evidence="2">The sequence shown here is derived from an EMBL/GenBank/DDBJ whole genome shotgun (WGS) entry which is preliminary data.</text>
</comment>
<feature type="transmembrane region" description="Helical" evidence="1">
    <location>
        <begin position="226"/>
        <end position="243"/>
    </location>
</feature>
<keyword evidence="1" id="KW-0472">Membrane</keyword>
<feature type="transmembrane region" description="Helical" evidence="1">
    <location>
        <begin position="136"/>
        <end position="157"/>
    </location>
</feature>
<keyword evidence="1" id="KW-1133">Transmembrane helix</keyword>
<accession>A0A6V6Y6L5</accession>
<keyword evidence="3" id="KW-1185">Reference proteome</keyword>
<organism evidence="2 3">
    <name type="scientific">Aedoeadaptatus nemausensis</name>
    <dbReference type="NCBI Taxonomy" id="2582829"/>
    <lineage>
        <taxon>Bacteria</taxon>
        <taxon>Bacillati</taxon>
        <taxon>Bacillota</taxon>
        <taxon>Tissierellia</taxon>
        <taxon>Tissierellales</taxon>
        <taxon>Peptoniphilaceae</taxon>
        <taxon>Aedoeadaptatus</taxon>
    </lineage>
</organism>
<feature type="transmembrane region" description="Helical" evidence="1">
    <location>
        <begin position="85"/>
        <end position="104"/>
    </location>
</feature>